<sequence>INDDSSVESMNTQYKEDLDNFFGPMYEEYFEKKSSEVSINSVAKQVYNHEDSPLTSSIIIEEHEAPPIVTTSEE</sequence>
<gene>
    <name evidence="1" type="ORF">Tci_881085</name>
</gene>
<protein>
    <submittedName>
        <fullName evidence="1">Uncharacterized protein</fullName>
    </submittedName>
</protein>
<feature type="non-terminal residue" evidence="1">
    <location>
        <position position="1"/>
    </location>
</feature>
<name>A0A699TJ69_TANCI</name>
<reference evidence="1" key="1">
    <citation type="journal article" date="2019" name="Sci. Rep.">
        <title>Draft genome of Tanacetum cinerariifolium, the natural source of mosquito coil.</title>
        <authorList>
            <person name="Yamashiro T."/>
            <person name="Shiraishi A."/>
            <person name="Satake H."/>
            <person name="Nakayama K."/>
        </authorList>
    </citation>
    <scope>NUCLEOTIDE SEQUENCE</scope>
</reference>
<dbReference type="EMBL" id="BKCJ011243103">
    <property type="protein sequence ID" value="GFD09116.1"/>
    <property type="molecule type" value="Genomic_DNA"/>
</dbReference>
<evidence type="ECO:0000313" key="1">
    <source>
        <dbReference type="EMBL" id="GFD09116.1"/>
    </source>
</evidence>
<proteinExistence type="predicted"/>
<comment type="caution">
    <text evidence="1">The sequence shown here is derived from an EMBL/GenBank/DDBJ whole genome shotgun (WGS) entry which is preliminary data.</text>
</comment>
<accession>A0A699TJ69</accession>
<organism evidence="1">
    <name type="scientific">Tanacetum cinerariifolium</name>
    <name type="common">Dalmatian daisy</name>
    <name type="synonym">Chrysanthemum cinerariifolium</name>
    <dbReference type="NCBI Taxonomy" id="118510"/>
    <lineage>
        <taxon>Eukaryota</taxon>
        <taxon>Viridiplantae</taxon>
        <taxon>Streptophyta</taxon>
        <taxon>Embryophyta</taxon>
        <taxon>Tracheophyta</taxon>
        <taxon>Spermatophyta</taxon>
        <taxon>Magnoliopsida</taxon>
        <taxon>eudicotyledons</taxon>
        <taxon>Gunneridae</taxon>
        <taxon>Pentapetalae</taxon>
        <taxon>asterids</taxon>
        <taxon>campanulids</taxon>
        <taxon>Asterales</taxon>
        <taxon>Asteraceae</taxon>
        <taxon>Asteroideae</taxon>
        <taxon>Anthemideae</taxon>
        <taxon>Anthemidinae</taxon>
        <taxon>Tanacetum</taxon>
    </lineage>
</organism>
<dbReference type="AlphaFoldDB" id="A0A699TJ69"/>